<comment type="catalytic activity">
    <reaction evidence="4">
        <text>apo-[citrate lyase ACP] + 2'-(5''-triphospho-alpha-D-ribosyl)-3'-dephospho-CoA = holo-[citrate lyase ACP] + diphosphate</text>
        <dbReference type="Rhea" id="RHEA:16333"/>
        <dbReference type="Rhea" id="RHEA-COMP:10157"/>
        <dbReference type="Rhea" id="RHEA-COMP:10158"/>
        <dbReference type="ChEBI" id="CHEBI:29999"/>
        <dbReference type="ChEBI" id="CHEBI:33019"/>
        <dbReference type="ChEBI" id="CHEBI:61378"/>
        <dbReference type="ChEBI" id="CHEBI:82683"/>
        <dbReference type="EC" id="2.7.7.61"/>
    </reaction>
</comment>
<dbReference type="NCBIfam" id="TIGR03124">
    <property type="entry name" value="citrate_citX"/>
    <property type="match status" value="1"/>
</dbReference>
<evidence type="ECO:0000256" key="3">
    <source>
        <dbReference type="ARBA" id="ARBA00022695"/>
    </source>
</evidence>
<dbReference type="HOGENOM" id="CLU_104529_1_1_0"/>
<proteinExistence type="predicted"/>
<evidence type="ECO:0000256" key="1">
    <source>
        <dbReference type="ARBA" id="ARBA00012524"/>
    </source>
</evidence>
<dbReference type="EMBL" id="CP001968">
    <property type="protein sequence ID" value="ADD68355.1"/>
    <property type="molecule type" value="Genomic_DNA"/>
</dbReference>
<keyword evidence="2" id="KW-0808">Transferase</keyword>
<dbReference type="InterPro" id="IPR005551">
    <property type="entry name" value="CitX"/>
</dbReference>
<dbReference type="AlphaFoldDB" id="D4H8K6"/>
<evidence type="ECO:0000256" key="4">
    <source>
        <dbReference type="ARBA" id="ARBA00048574"/>
    </source>
</evidence>
<evidence type="ECO:0000313" key="6">
    <source>
        <dbReference type="Proteomes" id="UP000002012"/>
    </source>
</evidence>
<dbReference type="KEGG" id="dap:Dacet_1587"/>
<accession>D4H8K6</accession>
<dbReference type="Proteomes" id="UP000002012">
    <property type="component" value="Chromosome"/>
</dbReference>
<sequence>MQLEELKNKLLLARDSREQHLSEYLRTCSGSVVMISLNIPGQDKKPAGVLEIFQHACETVHEKLSAVDCVSVEDEAGYYAILMCSKDTEKTKRIAVEIEESSKAARLLDIDVYNANGEQADRKSLGLPPRQCLVCGQPAADCMRNKRHDANTIINAAEKLLKK</sequence>
<dbReference type="STRING" id="522772.Dacet_1587"/>
<dbReference type="OrthoDB" id="3196716at2"/>
<dbReference type="EC" id="2.7.7.61" evidence="1"/>
<dbReference type="Pfam" id="PF03802">
    <property type="entry name" value="CitX"/>
    <property type="match status" value="1"/>
</dbReference>
<dbReference type="PaxDb" id="522772-Dacet_1587"/>
<keyword evidence="6" id="KW-1185">Reference proteome</keyword>
<name>D4H8K6_DENA2</name>
<dbReference type="InParanoid" id="D4H8K6"/>
<dbReference type="GO" id="GO:0050519">
    <property type="term" value="F:holo-citrate lyase synthase activity"/>
    <property type="evidence" value="ECO:0007669"/>
    <property type="project" value="UniProtKB-EC"/>
</dbReference>
<evidence type="ECO:0000313" key="5">
    <source>
        <dbReference type="EMBL" id="ADD68355.1"/>
    </source>
</evidence>
<evidence type="ECO:0000256" key="2">
    <source>
        <dbReference type="ARBA" id="ARBA00022679"/>
    </source>
</evidence>
<dbReference type="FunCoup" id="D4H8K6">
    <property type="interactions" value="88"/>
</dbReference>
<dbReference type="RefSeq" id="WP_013010869.1">
    <property type="nucleotide sequence ID" value="NC_013943.1"/>
</dbReference>
<keyword evidence="3" id="KW-0548">Nucleotidyltransferase</keyword>
<organism evidence="5 6">
    <name type="scientific">Denitrovibrio acetiphilus (strain DSM 12809 / NBRC 114555 / N2460)</name>
    <dbReference type="NCBI Taxonomy" id="522772"/>
    <lineage>
        <taxon>Bacteria</taxon>
        <taxon>Pseudomonadati</taxon>
        <taxon>Deferribacterota</taxon>
        <taxon>Deferribacteres</taxon>
        <taxon>Deferribacterales</taxon>
        <taxon>Geovibrionaceae</taxon>
        <taxon>Denitrovibrio</taxon>
    </lineage>
</organism>
<reference evidence="5 6" key="1">
    <citation type="journal article" date="2010" name="Stand. Genomic Sci.">
        <title>Complete genome sequence of Denitrovibrio acetiphilus type strain (N2460).</title>
        <authorList>
            <person name="Kiss H."/>
            <person name="Lang E."/>
            <person name="Lapidus A."/>
            <person name="Copeland A."/>
            <person name="Nolan M."/>
            <person name="Glavina Del Rio T."/>
            <person name="Chen F."/>
            <person name="Lucas S."/>
            <person name="Tice H."/>
            <person name="Cheng J.F."/>
            <person name="Han C."/>
            <person name="Goodwin L."/>
            <person name="Pitluck S."/>
            <person name="Liolios K."/>
            <person name="Pati A."/>
            <person name="Ivanova N."/>
            <person name="Mavromatis K."/>
            <person name="Chen A."/>
            <person name="Palaniappan K."/>
            <person name="Land M."/>
            <person name="Hauser L."/>
            <person name="Chang Y.J."/>
            <person name="Jeffries C.D."/>
            <person name="Detter J.C."/>
            <person name="Brettin T."/>
            <person name="Spring S."/>
            <person name="Rohde M."/>
            <person name="Goker M."/>
            <person name="Woyke T."/>
            <person name="Bristow J."/>
            <person name="Eisen J.A."/>
            <person name="Markowitz V."/>
            <person name="Hugenholtz P."/>
            <person name="Kyrpides N.C."/>
            <person name="Klenk H.P."/>
        </authorList>
    </citation>
    <scope>NUCLEOTIDE SEQUENCE [LARGE SCALE GENOMIC DNA]</scope>
    <source>
        <strain evidence="6">DSM 12809 / NBRC 114555 / N2460</strain>
    </source>
</reference>
<protein>
    <recommendedName>
        <fullName evidence="1">citrate lyase holo-[acyl-carrier protein] synthase</fullName>
        <ecNumber evidence="1">2.7.7.61</ecNumber>
    </recommendedName>
</protein>
<dbReference type="GO" id="GO:0051191">
    <property type="term" value="P:prosthetic group biosynthetic process"/>
    <property type="evidence" value="ECO:0007669"/>
    <property type="project" value="InterPro"/>
</dbReference>
<dbReference type="eggNOG" id="COG3697">
    <property type="taxonomic scope" value="Bacteria"/>
</dbReference>
<gene>
    <name evidence="5" type="ordered locus">Dacet_1587</name>
</gene>